<name>A0A6J8F373_MYTCO</name>
<sequence length="155" mass="17824">MKLKNHATARFFTSTRNYGFLHRDDSLCKTSYETNSNLFAESLAPHFPISGTKCSSYTISKISSDLVVRYSQHYKGQIFTTLGNSCDHNNRCFYIERLGRSHGFPDNPRDLVRYTENSTYQLSRVEAVLKTMQHFLPQLKGKNVLLRCDNSTVVQ</sequence>
<dbReference type="OrthoDB" id="6197585at2759"/>
<organism evidence="1 2">
    <name type="scientific">Mytilus coruscus</name>
    <name type="common">Sea mussel</name>
    <dbReference type="NCBI Taxonomy" id="42192"/>
    <lineage>
        <taxon>Eukaryota</taxon>
        <taxon>Metazoa</taxon>
        <taxon>Spiralia</taxon>
        <taxon>Lophotrochozoa</taxon>
        <taxon>Mollusca</taxon>
        <taxon>Bivalvia</taxon>
        <taxon>Autobranchia</taxon>
        <taxon>Pteriomorphia</taxon>
        <taxon>Mytilida</taxon>
        <taxon>Mytiloidea</taxon>
        <taxon>Mytilidae</taxon>
        <taxon>Mytilinae</taxon>
        <taxon>Mytilus</taxon>
    </lineage>
</organism>
<reference evidence="1 2" key="1">
    <citation type="submission" date="2020-06" db="EMBL/GenBank/DDBJ databases">
        <authorList>
            <person name="Li R."/>
            <person name="Bekaert M."/>
        </authorList>
    </citation>
    <scope>NUCLEOTIDE SEQUENCE [LARGE SCALE GENOMIC DNA]</scope>
    <source>
        <strain evidence="2">wild</strain>
    </source>
</reference>
<protein>
    <submittedName>
        <fullName evidence="1">Uncharacterized protein</fullName>
    </submittedName>
</protein>
<dbReference type="AlphaFoldDB" id="A0A6J8F373"/>
<evidence type="ECO:0000313" key="2">
    <source>
        <dbReference type="Proteomes" id="UP000507470"/>
    </source>
</evidence>
<evidence type="ECO:0000313" key="1">
    <source>
        <dbReference type="EMBL" id="CAC5426582.1"/>
    </source>
</evidence>
<dbReference type="EMBL" id="CACVKT020010437">
    <property type="protein sequence ID" value="CAC5426582.1"/>
    <property type="molecule type" value="Genomic_DNA"/>
</dbReference>
<gene>
    <name evidence="1" type="ORF">MCOR_58278</name>
</gene>
<proteinExistence type="predicted"/>
<keyword evidence="2" id="KW-1185">Reference proteome</keyword>
<dbReference type="Proteomes" id="UP000507470">
    <property type="component" value="Unassembled WGS sequence"/>
</dbReference>
<accession>A0A6J8F373</accession>